<keyword evidence="2" id="KW-0812">Transmembrane</keyword>
<evidence type="ECO:0000313" key="3">
    <source>
        <dbReference type="EMBL" id="KAF6813630.1"/>
    </source>
</evidence>
<gene>
    <name evidence="3" type="ORF">CSOJ01_04514</name>
</gene>
<feature type="transmembrane region" description="Helical" evidence="2">
    <location>
        <begin position="179"/>
        <end position="198"/>
    </location>
</feature>
<feature type="transmembrane region" description="Helical" evidence="2">
    <location>
        <begin position="30"/>
        <end position="55"/>
    </location>
</feature>
<evidence type="ECO:0008006" key="5">
    <source>
        <dbReference type="Google" id="ProtNLM"/>
    </source>
</evidence>
<evidence type="ECO:0000256" key="2">
    <source>
        <dbReference type="SAM" id="Phobius"/>
    </source>
</evidence>
<protein>
    <recommendedName>
        <fullName evidence="5">SUR7 protein</fullName>
    </recommendedName>
</protein>
<keyword evidence="2" id="KW-1133">Transmembrane helix</keyword>
<feature type="transmembrane region" description="Helical" evidence="2">
    <location>
        <begin position="219"/>
        <end position="239"/>
    </location>
</feature>
<organism evidence="3 4">
    <name type="scientific">Colletotrichum sojae</name>
    <dbReference type="NCBI Taxonomy" id="2175907"/>
    <lineage>
        <taxon>Eukaryota</taxon>
        <taxon>Fungi</taxon>
        <taxon>Dikarya</taxon>
        <taxon>Ascomycota</taxon>
        <taxon>Pezizomycotina</taxon>
        <taxon>Sordariomycetes</taxon>
        <taxon>Hypocreomycetidae</taxon>
        <taxon>Glomerellales</taxon>
        <taxon>Glomerellaceae</taxon>
        <taxon>Colletotrichum</taxon>
        <taxon>Colletotrichum orchidearum species complex</taxon>
    </lineage>
</organism>
<accession>A0A8H6JJB9</accession>
<sequence length="393" mass="43532">MDTHTEDDASASAQKFMFTRKEERKIRHRLLSTAFVFDAVAVALIFPLCIGGWIFSSNKNGGSINSGDAHLATWSVTYQRNQSLRESTFAMTWFLSSTCYQEVYFDQELALSGCIHRTPGSPLDLQSIMEDMDARLAEDENVSDSPFGPQEGRFEAPETVTSSYRLNQAGTIGWTRNAVVTYGIFLGVTLGSWVWHVVARRHRYVFGASAAQGYSLTTAQILSLLALLVASCLTTAAAYKADRILGHNREFFNYHAKGTSYAILTWGAFVSHLLGVLAYAASAWMWQRLQRPELYPPEPEPEIADHGGGGAWQQRQQRQGRPGVHREADPSAPVDDELPPYSRVDPNEGSGTQSAEQLVETRRSHDAGGVPAPAYELHDWPRNEGNQGETRGN</sequence>
<feature type="transmembrane region" description="Helical" evidence="2">
    <location>
        <begin position="259"/>
        <end position="281"/>
    </location>
</feature>
<name>A0A8H6JJB9_9PEZI</name>
<evidence type="ECO:0000256" key="1">
    <source>
        <dbReference type="SAM" id="MobiDB-lite"/>
    </source>
</evidence>
<feature type="compositionally biased region" description="Low complexity" evidence="1">
    <location>
        <begin position="312"/>
        <end position="321"/>
    </location>
</feature>
<feature type="region of interest" description="Disordered" evidence="1">
    <location>
        <begin position="296"/>
        <end position="393"/>
    </location>
</feature>
<proteinExistence type="predicted"/>
<dbReference type="AlphaFoldDB" id="A0A8H6JJB9"/>
<feature type="compositionally biased region" description="Polar residues" evidence="1">
    <location>
        <begin position="384"/>
        <end position="393"/>
    </location>
</feature>
<evidence type="ECO:0000313" key="4">
    <source>
        <dbReference type="Proteomes" id="UP000652219"/>
    </source>
</evidence>
<comment type="caution">
    <text evidence="3">The sequence shown here is derived from an EMBL/GenBank/DDBJ whole genome shotgun (WGS) entry which is preliminary data.</text>
</comment>
<keyword evidence="2" id="KW-0472">Membrane</keyword>
<dbReference type="EMBL" id="WIGN01000051">
    <property type="protein sequence ID" value="KAF6813630.1"/>
    <property type="molecule type" value="Genomic_DNA"/>
</dbReference>
<reference evidence="3 4" key="1">
    <citation type="journal article" date="2020" name="Phytopathology">
        <title>Genome Sequence Resources of Colletotrichum truncatum, C. plurivorum, C. musicola, and C. sojae: Four Species Pathogenic to Soybean (Glycine max).</title>
        <authorList>
            <person name="Rogerio F."/>
            <person name="Boufleur T.R."/>
            <person name="Ciampi-Guillardi M."/>
            <person name="Sukno S.A."/>
            <person name="Thon M.R."/>
            <person name="Massola Junior N.S."/>
            <person name="Baroncelli R."/>
        </authorList>
    </citation>
    <scope>NUCLEOTIDE SEQUENCE [LARGE SCALE GENOMIC DNA]</scope>
    <source>
        <strain evidence="3 4">LFN0009</strain>
    </source>
</reference>
<keyword evidence="4" id="KW-1185">Reference proteome</keyword>
<dbReference type="Proteomes" id="UP000652219">
    <property type="component" value="Unassembled WGS sequence"/>
</dbReference>